<dbReference type="SUPFAM" id="SSF53098">
    <property type="entry name" value="Ribonuclease H-like"/>
    <property type="match status" value="1"/>
</dbReference>
<organism evidence="2 3">
    <name type="scientific">Saccharopolyspora spinosa</name>
    <dbReference type="NCBI Taxonomy" id="60894"/>
    <lineage>
        <taxon>Bacteria</taxon>
        <taxon>Bacillati</taxon>
        <taxon>Actinomycetota</taxon>
        <taxon>Actinomycetes</taxon>
        <taxon>Pseudonocardiales</taxon>
        <taxon>Pseudonocardiaceae</taxon>
        <taxon>Saccharopolyspora</taxon>
    </lineage>
</organism>
<evidence type="ECO:0000259" key="1">
    <source>
        <dbReference type="SMART" id="SM00474"/>
    </source>
</evidence>
<dbReference type="InterPro" id="IPR051086">
    <property type="entry name" value="RNase_D-like"/>
</dbReference>
<dbReference type="OrthoDB" id="4224322at2"/>
<dbReference type="PANTHER" id="PTHR47649">
    <property type="entry name" value="RIBONUCLEASE D"/>
    <property type="match status" value="1"/>
</dbReference>
<dbReference type="AlphaFoldDB" id="A0A2N3XUH4"/>
<dbReference type="GO" id="GO:0008408">
    <property type="term" value="F:3'-5' exonuclease activity"/>
    <property type="evidence" value="ECO:0007669"/>
    <property type="project" value="InterPro"/>
</dbReference>
<dbReference type="CDD" id="cd06142">
    <property type="entry name" value="RNaseD_exo"/>
    <property type="match status" value="1"/>
</dbReference>
<dbReference type="InterPro" id="IPR002562">
    <property type="entry name" value="3'-5'_exonuclease_dom"/>
</dbReference>
<evidence type="ECO:0000313" key="2">
    <source>
        <dbReference type="EMBL" id="PKW14271.1"/>
    </source>
</evidence>
<evidence type="ECO:0000313" key="3">
    <source>
        <dbReference type="Proteomes" id="UP000233786"/>
    </source>
</evidence>
<comment type="caution">
    <text evidence="2">The sequence shown here is derived from an EMBL/GenBank/DDBJ whole genome shotgun (WGS) entry which is preliminary data.</text>
</comment>
<accession>A0A2N3XUH4</accession>
<feature type="domain" description="3'-5' exonuclease" evidence="1">
    <location>
        <begin position="4"/>
        <end position="174"/>
    </location>
</feature>
<protein>
    <submittedName>
        <fullName evidence="2">Ribonuclease D</fullName>
    </submittedName>
</protein>
<sequence>MTQTRLATKDIDFPLLEFYAASSHVACDIETTGLDWDSDRIGTCQLHSPEAGTTVIQIGQNRPDNLCKLLENENVVKIFHHAPFDLRFMINKWSLTPTSIECTKVASKMLKPDARQDRHSLQYLLRDELGVNIDKTERMSDWTTSNLTEAQVAYASSDVLHLIPLARTLKTKLNNAGLLEIYKKCCSFLPLHAEIKIRRWPDLFSY</sequence>
<dbReference type="RefSeq" id="WP_010694450.1">
    <property type="nucleotide sequence ID" value="NZ_CP061007.1"/>
</dbReference>
<dbReference type="Pfam" id="PF01612">
    <property type="entry name" value="DNA_pol_A_exo1"/>
    <property type="match status" value="1"/>
</dbReference>
<proteinExistence type="predicted"/>
<dbReference type="Gene3D" id="3.30.420.10">
    <property type="entry name" value="Ribonuclease H-like superfamily/Ribonuclease H"/>
    <property type="match status" value="1"/>
</dbReference>
<dbReference type="GO" id="GO:0003676">
    <property type="term" value="F:nucleic acid binding"/>
    <property type="evidence" value="ECO:0007669"/>
    <property type="project" value="InterPro"/>
</dbReference>
<dbReference type="SMART" id="SM00474">
    <property type="entry name" value="35EXOc"/>
    <property type="match status" value="1"/>
</dbReference>
<dbReference type="InterPro" id="IPR012337">
    <property type="entry name" value="RNaseH-like_sf"/>
</dbReference>
<keyword evidence="3" id="KW-1185">Reference proteome</keyword>
<dbReference type="PANTHER" id="PTHR47649:SF1">
    <property type="entry name" value="RIBONUCLEASE D"/>
    <property type="match status" value="1"/>
</dbReference>
<dbReference type="STRING" id="994479.GCA_000194155_02198"/>
<dbReference type="EMBL" id="PJNB01000001">
    <property type="protein sequence ID" value="PKW14271.1"/>
    <property type="molecule type" value="Genomic_DNA"/>
</dbReference>
<dbReference type="GO" id="GO:0006139">
    <property type="term" value="P:nucleobase-containing compound metabolic process"/>
    <property type="evidence" value="ECO:0007669"/>
    <property type="project" value="InterPro"/>
</dbReference>
<dbReference type="Proteomes" id="UP000233786">
    <property type="component" value="Unassembled WGS sequence"/>
</dbReference>
<dbReference type="InterPro" id="IPR036397">
    <property type="entry name" value="RNaseH_sf"/>
</dbReference>
<reference evidence="2" key="1">
    <citation type="submission" date="2017-12" db="EMBL/GenBank/DDBJ databases">
        <title>Sequencing the genomes of 1000 Actinobacteria strains.</title>
        <authorList>
            <person name="Klenk H.-P."/>
        </authorList>
    </citation>
    <scope>NUCLEOTIDE SEQUENCE [LARGE SCALE GENOMIC DNA]</scope>
    <source>
        <strain evidence="2">DSM 44228</strain>
    </source>
</reference>
<name>A0A2N3XUH4_SACSN</name>
<gene>
    <name evidence="2" type="ORF">A8926_1876</name>
</gene>